<evidence type="ECO:0000259" key="6">
    <source>
        <dbReference type="PROSITE" id="PS50949"/>
    </source>
</evidence>
<dbReference type="PRINTS" id="PR00035">
    <property type="entry name" value="HTHGNTR"/>
</dbReference>
<accession>A0A6N9TZW1</accession>
<dbReference type="Proteomes" id="UP000471293">
    <property type="component" value="Unassembled WGS sequence"/>
</dbReference>
<evidence type="ECO:0000313" key="7">
    <source>
        <dbReference type="EMBL" id="NEA15832.1"/>
    </source>
</evidence>
<feature type="region of interest" description="Disordered" evidence="5">
    <location>
        <begin position="79"/>
        <end position="102"/>
    </location>
</feature>
<dbReference type="RefSeq" id="WP_164343955.1">
    <property type="nucleotide sequence ID" value="NZ_JAAGLQ010000194.1"/>
</dbReference>
<dbReference type="PROSITE" id="PS50949">
    <property type="entry name" value="HTH_GNTR"/>
    <property type="match status" value="1"/>
</dbReference>
<protein>
    <submittedName>
        <fullName evidence="7">Winged helix-turn-helix transcriptional regulator</fullName>
    </submittedName>
</protein>
<dbReference type="Pfam" id="PF00392">
    <property type="entry name" value="GntR"/>
    <property type="match status" value="1"/>
</dbReference>
<dbReference type="EMBL" id="JAAGLQ010000194">
    <property type="protein sequence ID" value="NEA15832.1"/>
    <property type="molecule type" value="Genomic_DNA"/>
</dbReference>
<dbReference type="CDD" id="cd07377">
    <property type="entry name" value="WHTH_GntR"/>
    <property type="match status" value="1"/>
</dbReference>
<dbReference type="InterPro" id="IPR051446">
    <property type="entry name" value="HTH_trans_reg/aminotransferase"/>
</dbReference>
<dbReference type="GO" id="GO:0003700">
    <property type="term" value="F:DNA-binding transcription factor activity"/>
    <property type="evidence" value="ECO:0007669"/>
    <property type="project" value="InterPro"/>
</dbReference>
<dbReference type="InterPro" id="IPR000524">
    <property type="entry name" value="Tscrpt_reg_HTH_GntR"/>
</dbReference>
<dbReference type="InterPro" id="IPR036390">
    <property type="entry name" value="WH_DNA-bd_sf"/>
</dbReference>
<name>A0A6N9TZW1_STRHA</name>
<dbReference type="InterPro" id="IPR036388">
    <property type="entry name" value="WH-like_DNA-bd_sf"/>
</dbReference>
<evidence type="ECO:0000313" key="8">
    <source>
        <dbReference type="Proteomes" id="UP000471293"/>
    </source>
</evidence>
<dbReference type="AlphaFoldDB" id="A0A6N9TZW1"/>
<evidence type="ECO:0000256" key="1">
    <source>
        <dbReference type="ARBA" id="ARBA00022898"/>
    </source>
</evidence>
<feature type="non-terminal residue" evidence="7">
    <location>
        <position position="102"/>
    </location>
</feature>
<dbReference type="PANTHER" id="PTHR46577:SF1">
    <property type="entry name" value="HTH-TYPE TRANSCRIPTIONAL REGULATORY PROTEIN GABR"/>
    <property type="match status" value="1"/>
</dbReference>
<dbReference type="GO" id="GO:0003677">
    <property type="term" value="F:DNA binding"/>
    <property type="evidence" value="ECO:0007669"/>
    <property type="project" value="UniProtKB-KW"/>
</dbReference>
<reference evidence="7 8" key="1">
    <citation type="submission" date="2020-01" db="EMBL/GenBank/DDBJ databases">
        <title>Insect and environment-associated Actinomycetes.</title>
        <authorList>
            <person name="Currrie C."/>
            <person name="Chevrette M."/>
            <person name="Carlson C."/>
            <person name="Stubbendieck R."/>
            <person name="Wendt-Pienkowski E."/>
        </authorList>
    </citation>
    <scope>NUCLEOTIDE SEQUENCE [LARGE SCALE GENOMIC DNA]</scope>
    <source>
        <strain evidence="7 8">SID11342</strain>
    </source>
</reference>
<evidence type="ECO:0000256" key="3">
    <source>
        <dbReference type="ARBA" id="ARBA00023125"/>
    </source>
</evidence>
<keyword evidence="4" id="KW-0804">Transcription</keyword>
<gene>
    <name evidence="7" type="ORF">G3I29_09870</name>
</gene>
<feature type="compositionally biased region" description="Low complexity" evidence="5">
    <location>
        <begin position="90"/>
        <end position="102"/>
    </location>
</feature>
<feature type="domain" description="HTH gntR-type" evidence="6">
    <location>
        <begin position="19"/>
        <end position="87"/>
    </location>
</feature>
<dbReference type="Gene3D" id="1.10.10.10">
    <property type="entry name" value="Winged helix-like DNA-binding domain superfamily/Winged helix DNA-binding domain"/>
    <property type="match status" value="1"/>
</dbReference>
<proteinExistence type="predicted"/>
<evidence type="ECO:0000256" key="5">
    <source>
        <dbReference type="SAM" id="MobiDB-lite"/>
    </source>
</evidence>
<dbReference type="PANTHER" id="PTHR46577">
    <property type="entry name" value="HTH-TYPE TRANSCRIPTIONAL REGULATORY PROTEIN GABR"/>
    <property type="match status" value="1"/>
</dbReference>
<keyword evidence="1" id="KW-0663">Pyridoxal phosphate</keyword>
<dbReference type="SUPFAM" id="SSF46785">
    <property type="entry name" value="Winged helix' DNA-binding domain"/>
    <property type="match status" value="1"/>
</dbReference>
<keyword evidence="3" id="KW-0238">DNA-binding</keyword>
<evidence type="ECO:0000256" key="2">
    <source>
        <dbReference type="ARBA" id="ARBA00023015"/>
    </source>
</evidence>
<evidence type="ECO:0000256" key="4">
    <source>
        <dbReference type="ARBA" id="ARBA00023163"/>
    </source>
</evidence>
<sequence length="102" mass="10401">MTDSWAAFGADLHIEPVGSGLRSGLTTALRDAVRSGRLTPGTRLPSSRTLAADLGMARNTVADAYADLVAEGWLTARQGSGTRVAERVPAARGSSAAAPAPP</sequence>
<dbReference type="SMART" id="SM00345">
    <property type="entry name" value="HTH_GNTR"/>
    <property type="match status" value="1"/>
</dbReference>
<comment type="caution">
    <text evidence="7">The sequence shown here is derived from an EMBL/GenBank/DDBJ whole genome shotgun (WGS) entry which is preliminary data.</text>
</comment>
<organism evidence="7 8">
    <name type="scientific">Streptomyces halstedii</name>
    <dbReference type="NCBI Taxonomy" id="1944"/>
    <lineage>
        <taxon>Bacteria</taxon>
        <taxon>Bacillati</taxon>
        <taxon>Actinomycetota</taxon>
        <taxon>Actinomycetes</taxon>
        <taxon>Kitasatosporales</taxon>
        <taxon>Streptomycetaceae</taxon>
        <taxon>Streptomyces</taxon>
    </lineage>
</organism>
<keyword evidence="2" id="KW-0805">Transcription regulation</keyword>